<keyword evidence="6" id="KW-0862">Zinc</keyword>
<evidence type="ECO:0000259" key="9">
    <source>
        <dbReference type="PROSITE" id="PS51294"/>
    </source>
</evidence>
<keyword evidence="3" id="KW-0238">DNA-binding</keyword>
<dbReference type="GO" id="GO:0009739">
    <property type="term" value="P:response to gibberellin"/>
    <property type="evidence" value="ECO:0007669"/>
    <property type="project" value="TreeGrafter"/>
</dbReference>
<dbReference type="PANTHER" id="PTHR44191">
    <property type="entry name" value="TRANSCRIPTION FACTOR KUA1"/>
    <property type="match status" value="1"/>
</dbReference>
<keyword evidence="6" id="KW-0479">Metal-binding</keyword>
<dbReference type="InterPro" id="IPR006447">
    <property type="entry name" value="Myb_dom_plants"/>
</dbReference>
<dbReference type="FunFam" id="1.10.10.60:FF:000009">
    <property type="entry name" value="transcription factor MYB1R1"/>
    <property type="match status" value="1"/>
</dbReference>
<dbReference type="NCBIfam" id="TIGR01557">
    <property type="entry name" value="myb_SHAQKYF"/>
    <property type="match status" value="1"/>
</dbReference>
<name>A0A6A4KSY2_9ERIC</name>
<evidence type="ECO:0000313" key="11">
    <source>
        <dbReference type="Proteomes" id="UP000428333"/>
    </source>
</evidence>
<accession>A0A6A4KSY2</accession>
<keyword evidence="4" id="KW-0804">Transcription</keyword>
<evidence type="ECO:0000256" key="2">
    <source>
        <dbReference type="ARBA" id="ARBA00023015"/>
    </source>
</evidence>
<reference evidence="10 11" key="1">
    <citation type="journal article" date="2019" name="Genome Biol. Evol.">
        <title>The Rhododendron genome and chromosomal organization provide insight into shared whole-genome duplications across the heath family (Ericaceae).</title>
        <authorList>
            <person name="Soza V.L."/>
            <person name="Lindsley D."/>
            <person name="Waalkes A."/>
            <person name="Ramage E."/>
            <person name="Patwardhan R.P."/>
            <person name="Burton J.N."/>
            <person name="Adey A."/>
            <person name="Kumar A."/>
            <person name="Qiu R."/>
            <person name="Shendure J."/>
            <person name="Hall B."/>
        </authorList>
    </citation>
    <scope>NUCLEOTIDE SEQUENCE [LARGE SCALE GENOMIC DNA]</scope>
    <source>
        <strain evidence="10">RSF 1966-606</strain>
    </source>
</reference>
<dbReference type="InterPro" id="IPR017930">
    <property type="entry name" value="Myb_dom"/>
</dbReference>
<dbReference type="GO" id="GO:0006355">
    <property type="term" value="P:regulation of DNA-templated transcription"/>
    <property type="evidence" value="ECO:0007669"/>
    <property type="project" value="UniProtKB-ARBA"/>
</dbReference>
<evidence type="ECO:0000256" key="4">
    <source>
        <dbReference type="ARBA" id="ARBA00023163"/>
    </source>
</evidence>
<feature type="domain" description="Myb-like" evidence="7">
    <location>
        <begin position="93"/>
        <end position="145"/>
    </location>
</feature>
<evidence type="ECO:0000256" key="5">
    <source>
        <dbReference type="ARBA" id="ARBA00023242"/>
    </source>
</evidence>
<dbReference type="Gene3D" id="2.40.50.140">
    <property type="entry name" value="Nucleic acid-binding proteins"/>
    <property type="match status" value="1"/>
</dbReference>
<dbReference type="GO" id="GO:0003677">
    <property type="term" value="F:DNA binding"/>
    <property type="evidence" value="ECO:0007669"/>
    <property type="project" value="UniProtKB-KW"/>
</dbReference>
<evidence type="ECO:0000256" key="3">
    <source>
        <dbReference type="ARBA" id="ARBA00023125"/>
    </source>
</evidence>
<dbReference type="InterPro" id="IPR009057">
    <property type="entry name" value="Homeodomain-like_sf"/>
</dbReference>
<dbReference type="EMBL" id="QEFC01003386">
    <property type="protein sequence ID" value="KAE9448785.1"/>
    <property type="molecule type" value="Genomic_DNA"/>
</dbReference>
<protein>
    <recommendedName>
        <fullName evidence="12">CCHC-type domain-containing protein</fullName>
    </recommendedName>
</protein>
<dbReference type="SMART" id="SM00717">
    <property type="entry name" value="SANT"/>
    <property type="match status" value="1"/>
</dbReference>
<evidence type="ECO:0000256" key="6">
    <source>
        <dbReference type="PROSITE-ProRule" id="PRU00047"/>
    </source>
</evidence>
<dbReference type="InterPro" id="IPR012340">
    <property type="entry name" value="NA-bd_OB-fold"/>
</dbReference>
<dbReference type="InterPro" id="IPR001005">
    <property type="entry name" value="SANT/Myb"/>
</dbReference>
<sequence>MGRKCSHCGNIGHNSRTCTNYRGVGGLRLFGVQLDMSSSYSPPSSSIAMKKSFSMDCFLSSSLASSPSSLLSSSRISLNENCDKTSLLSDGPQERKKGVPWTEEEHRTFLFGLEKLGKGDWRGNSRNFVTTRTQTQVASHAQKYFLLGHLGDFLKVLGLGLHGLTIEVLDSRVLMTLNKLSSSSKMLGPKPILLSYDILQNAKIDMFKRSMRLVVDKLGRVEVTEPARIWMYKSSSLVASLQKMGIHWLATWIQV</sequence>
<dbReference type="GO" id="GO:0008270">
    <property type="term" value="F:zinc ion binding"/>
    <property type="evidence" value="ECO:0007669"/>
    <property type="project" value="UniProtKB-KW"/>
</dbReference>
<dbReference type="OrthoDB" id="118550at2759"/>
<keyword evidence="2" id="KW-0805">Transcription regulation</keyword>
<dbReference type="PANTHER" id="PTHR44191:SF62">
    <property type="entry name" value="OS04G0341900 PROTEIN"/>
    <property type="match status" value="1"/>
</dbReference>
<dbReference type="InterPro" id="IPR048970">
    <property type="entry name" value="OB_Ssb-like"/>
</dbReference>
<evidence type="ECO:0008006" key="12">
    <source>
        <dbReference type="Google" id="ProtNLM"/>
    </source>
</evidence>
<dbReference type="Proteomes" id="UP000428333">
    <property type="component" value="Linkage Group LG12"/>
</dbReference>
<dbReference type="Gene3D" id="1.10.10.60">
    <property type="entry name" value="Homeodomain-like"/>
    <property type="match status" value="1"/>
</dbReference>
<dbReference type="Pfam" id="PF21473">
    <property type="entry name" value="OB_Ssb-like"/>
    <property type="match status" value="1"/>
</dbReference>
<organism evidence="10 11">
    <name type="scientific">Rhododendron williamsianum</name>
    <dbReference type="NCBI Taxonomy" id="262921"/>
    <lineage>
        <taxon>Eukaryota</taxon>
        <taxon>Viridiplantae</taxon>
        <taxon>Streptophyta</taxon>
        <taxon>Embryophyta</taxon>
        <taxon>Tracheophyta</taxon>
        <taxon>Spermatophyta</taxon>
        <taxon>Magnoliopsida</taxon>
        <taxon>eudicotyledons</taxon>
        <taxon>Gunneridae</taxon>
        <taxon>Pentapetalae</taxon>
        <taxon>asterids</taxon>
        <taxon>Ericales</taxon>
        <taxon>Ericaceae</taxon>
        <taxon>Ericoideae</taxon>
        <taxon>Rhodoreae</taxon>
        <taxon>Rhododendron</taxon>
    </lineage>
</organism>
<evidence type="ECO:0000256" key="1">
    <source>
        <dbReference type="ARBA" id="ARBA00004123"/>
    </source>
</evidence>
<comment type="subcellular location">
    <subcellularLocation>
        <location evidence="1">Nucleus</location>
    </subcellularLocation>
</comment>
<gene>
    <name evidence="10" type="ORF">C3L33_19316</name>
</gene>
<dbReference type="PROSITE" id="PS51294">
    <property type="entry name" value="HTH_MYB"/>
    <property type="match status" value="1"/>
</dbReference>
<dbReference type="AlphaFoldDB" id="A0A6A4KSY2"/>
<dbReference type="InterPro" id="IPR001878">
    <property type="entry name" value="Znf_CCHC"/>
</dbReference>
<keyword evidence="5" id="KW-0539">Nucleus</keyword>
<dbReference type="CDD" id="cd00167">
    <property type="entry name" value="SANT"/>
    <property type="match status" value="1"/>
</dbReference>
<dbReference type="PROSITE" id="PS50090">
    <property type="entry name" value="MYB_LIKE"/>
    <property type="match status" value="1"/>
</dbReference>
<evidence type="ECO:0000259" key="8">
    <source>
        <dbReference type="PROSITE" id="PS50158"/>
    </source>
</evidence>
<dbReference type="GO" id="GO:0009723">
    <property type="term" value="P:response to ethylene"/>
    <property type="evidence" value="ECO:0007669"/>
    <property type="project" value="TreeGrafter"/>
</dbReference>
<evidence type="ECO:0000259" key="7">
    <source>
        <dbReference type="PROSITE" id="PS50090"/>
    </source>
</evidence>
<feature type="non-terminal residue" evidence="10">
    <location>
        <position position="1"/>
    </location>
</feature>
<proteinExistence type="predicted"/>
<evidence type="ECO:0000313" key="10">
    <source>
        <dbReference type="EMBL" id="KAE9448785.1"/>
    </source>
</evidence>
<dbReference type="InterPro" id="IPR052245">
    <property type="entry name" value="Plant_Stress_Dev_TF"/>
</dbReference>
<dbReference type="GO" id="GO:0005634">
    <property type="term" value="C:nucleus"/>
    <property type="evidence" value="ECO:0007669"/>
    <property type="project" value="UniProtKB-SubCell"/>
</dbReference>
<dbReference type="SUPFAM" id="SSF46689">
    <property type="entry name" value="Homeodomain-like"/>
    <property type="match status" value="1"/>
</dbReference>
<feature type="domain" description="CCHC-type" evidence="8">
    <location>
        <begin position="3"/>
        <end position="20"/>
    </location>
</feature>
<dbReference type="PROSITE" id="PS50158">
    <property type="entry name" value="ZF_CCHC"/>
    <property type="match status" value="1"/>
</dbReference>
<keyword evidence="11" id="KW-1185">Reference proteome</keyword>
<keyword evidence="6" id="KW-0863">Zinc-finger</keyword>
<feature type="domain" description="HTH myb-type" evidence="9">
    <location>
        <begin position="93"/>
        <end position="149"/>
    </location>
</feature>
<dbReference type="Pfam" id="PF00249">
    <property type="entry name" value="Myb_DNA-binding"/>
    <property type="match status" value="1"/>
</dbReference>
<comment type="caution">
    <text evidence="10">The sequence shown here is derived from an EMBL/GenBank/DDBJ whole genome shotgun (WGS) entry which is preliminary data.</text>
</comment>